<keyword evidence="2" id="KW-1185">Reference proteome</keyword>
<dbReference type="RefSeq" id="WP_012826990.1">
    <property type="nucleotide sequence ID" value="NC_013440.1"/>
</dbReference>
<proteinExistence type="predicted"/>
<dbReference type="EMBL" id="CP001804">
    <property type="protein sequence ID" value="ACY14382.1"/>
    <property type="molecule type" value="Genomic_DNA"/>
</dbReference>
<dbReference type="AlphaFoldDB" id="D0LY27"/>
<gene>
    <name evidence="1" type="ordered locus">Hoch_1834</name>
</gene>
<dbReference type="KEGG" id="hoh:Hoch_1834"/>
<dbReference type="STRING" id="502025.Hoch_1834"/>
<accession>D0LY27</accession>
<evidence type="ECO:0000313" key="2">
    <source>
        <dbReference type="Proteomes" id="UP000001880"/>
    </source>
</evidence>
<dbReference type="HOGENOM" id="CLU_2954136_0_0_7"/>
<sequence>MNLDQGTEVSFVSFRNASKTGLVIHENLGSTQHGNIFDLPEGVCQVTTLPWSADVSCPP</sequence>
<organism evidence="1 2">
    <name type="scientific">Haliangium ochraceum (strain DSM 14365 / JCM 11303 / SMP-2)</name>
    <dbReference type="NCBI Taxonomy" id="502025"/>
    <lineage>
        <taxon>Bacteria</taxon>
        <taxon>Pseudomonadati</taxon>
        <taxon>Myxococcota</taxon>
        <taxon>Polyangia</taxon>
        <taxon>Haliangiales</taxon>
        <taxon>Kofleriaceae</taxon>
        <taxon>Haliangium</taxon>
    </lineage>
</organism>
<protein>
    <submittedName>
        <fullName evidence="1">Uncharacterized protein</fullName>
    </submittedName>
</protein>
<evidence type="ECO:0000313" key="1">
    <source>
        <dbReference type="EMBL" id="ACY14382.1"/>
    </source>
</evidence>
<name>D0LY27_HALO1</name>
<dbReference type="Proteomes" id="UP000001880">
    <property type="component" value="Chromosome"/>
</dbReference>
<reference evidence="1 2" key="1">
    <citation type="journal article" date="2010" name="Stand. Genomic Sci.">
        <title>Complete genome sequence of Haliangium ochraceum type strain (SMP-2).</title>
        <authorList>
            <consortium name="US DOE Joint Genome Institute (JGI-PGF)"/>
            <person name="Ivanova N."/>
            <person name="Daum C."/>
            <person name="Lang E."/>
            <person name="Abt B."/>
            <person name="Kopitz M."/>
            <person name="Saunders E."/>
            <person name="Lapidus A."/>
            <person name="Lucas S."/>
            <person name="Glavina Del Rio T."/>
            <person name="Nolan M."/>
            <person name="Tice H."/>
            <person name="Copeland A."/>
            <person name="Cheng J.F."/>
            <person name="Chen F."/>
            <person name="Bruce D."/>
            <person name="Goodwin L."/>
            <person name="Pitluck S."/>
            <person name="Mavromatis K."/>
            <person name="Pati A."/>
            <person name="Mikhailova N."/>
            <person name="Chen A."/>
            <person name="Palaniappan K."/>
            <person name="Land M."/>
            <person name="Hauser L."/>
            <person name="Chang Y.J."/>
            <person name="Jeffries C.D."/>
            <person name="Detter J.C."/>
            <person name="Brettin T."/>
            <person name="Rohde M."/>
            <person name="Goker M."/>
            <person name="Bristow J."/>
            <person name="Markowitz V."/>
            <person name="Eisen J.A."/>
            <person name="Hugenholtz P."/>
            <person name="Kyrpides N.C."/>
            <person name="Klenk H.P."/>
        </authorList>
    </citation>
    <scope>NUCLEOTIDE SEQUENCE [LARGE SCALE GENOMIC DNA]</scope>
    <source>
        <strain evidence="2">DSM 14365 / CIP 107738 / JCM 11303 / AJ 13395 / SMP-2</strain>
    </source>
</reference>